<dbReference type="InterPro" id="IPR037401">
    <property type="entry name" value="SnoaL-like"/>
</dbReference>
<proteinExistence type="predicted"/>
<gene>
    <name evidence="2" type="ORF">J2X11_002250</name>
</gene>
<dbReference type="CDD" id="cd00531">
    <property type="entry name" value="NTF2_like"/>
    <property type="match status" value="1"/>
</dbReference>
<reference evidence="2 3" key="1">
    <citation type="submission" date="2023-07" db="EMBL/GenBank/DDBJ databases">
        <title>Sorghum-associated microbial communities from plants grown in Nebraska, USA.</title>
        <authorList>
            <person name="Schachtman D."/>
        </authorList>
    </citation>
    <scope>NUCLEOTIDE SEQUENCE [LARGE SCALE GENOMIC DNA]</scope>
    <source>
        <strain evidence="2 3">BE248</strain>
    </source>
</reference>
<dbReference type="Pfam" id="PF13577">
    <property type="entry name" value="SnoaL_4"/>
    <property type="match status" value="1"/>
</dbReference>
<protein>
    <recommendedName>
        <fullName evidence="1">SnoaL-like domain-containing protein</fullName>
    </recommendedName>
</protein>
<evidence type="ECO:0000259" key="1">
    <source>
        <dbReference type="Pfam" id="PF13577"/>
    </source>
</evidence>
<feature type="domain" description="SnoaL-like" evidence="1">
    <location>
        <begin position="3"/>
        <end position="129"/>
    </location>
</feature>
<evidence type="ECO:0000313" key="3">
    <source>
        <dbReference type="Proteomes" id="UP001257739"/>
    </source>
</evidence>
<evidence type="ECO:0000313" key="2">
    <source>
        <dbReference type="EMBL" id="MDR7087411.1"/>
    </source>
</evidence>
<dbReference type="InterPro" id="IPR032710">
    <property type="entry name" value="NTF2-like_dom_sf"/>
</dbReference>
<dbReference type="RefSeq" id="WP_309970979.1">
    <property type="nucleotide sequence ID" value="NZ_JAVDWH010000001.1"/>
</dbReference>
<name>A0ABU1UQF7_9ACTN</name>
<accession>A0ABU1UQF7</accession>
<dbReference type="Gene3D" id="3.10.450.50">
    <property type="match status" value="1"/>
</dbReference>
<keyword evidence="3" id="KW-1185">Reference proteome</keyword>
<comment type="caution">
    <text evidence="2">The sequence shown here is derived from an EMBL/GenBank/DDBJ whole genome shotgun (WGS) entry which is preliminary data.</text>
</comment>
<dbReference type="Proteomes" id="UP001257739">
    <property type="component" value="Unassembled WGS sequence"/>
</dbReference>
<dbReference type="EMBL" id="JAVDWH010000001">
    <property type="protein sequence ID" value="MDR7087411.1"/>
    <property type="molecule type" value="Genomic_DNA"/>
</dbReference>
<organism evidence="2 3">
    <name type="scientific">Aeromicrobium panaciterrae</name>
    <dbReference type="NCBI Taxonomy" id="363861"/>
    <lineage>
        <taxon>Bacteria</taxon>
        <taxon>Bacillati</taxon>
        <taxon>Actinomycetota</taxon>
        <taxon>Actinomycetes</taxon>
        <taxon>Propionibacteriales</taxon>
        <taxon>Nocardioidaceae</taxon>
        <taxon>Aeromicrobium</taxon>
    </lineage>
</organism>
<dbReference type="SUPFAM" id="SSF54427">
    <property type="entry name" value="NTF2-like"/>
    <property type="match status" value="1"/>
</dbReference>
<sequence>MPLSDGDHIRGLLGTYCRLIDAGDFAGIGTLMADAVLMTEDGTPIATGAEEIAGLYAGIVTVHADGTPGTQHVVANTALEELDGAIRARSTYLVFQAVTGLPLQPIITGSYVDTFDQDSTGTWRFVERRFSIGRSGDLTHHLAPGVIG</sequence>